<reference evidence="1 2" key="1">
    <citation type="journal article" date="2019" name="Sci. Data">
        <title>Hybrid genome assembly and annotation of Danionella translucida.</title>
        <authorList>
            <person name="Kadobianskyi M."/>
            <person name="Schulze L."/>
            <person name="Schuelke M."/>
            <person name="Judkewitz B."/>
        </authorList>
    </citation>
    <scope>NUCLEOTIDE SEQUENCE [LARGE SCALE GENOMIC DNA]</scope>
    <source>
        <strain evidence="1 2">Bolton</strain>
    </source>
</reference>
<comment type="caution">
    <text evidence="1">The sequence shown here is derived from an EMBL/GenBank/DDBJ whole genome shotgun (WGS) entry which is preliminary data.</text>
</comment>
<proteinExistence type="predicted"/>
<evidence type="ECO:0000313" key="1">
    <source>
        <dbReference type="EMBL" id="TRY64452.1"/>
    </source>
</evidence>
<organism evidence="1 2">
    <name type="scientific">Danionella cerebrum</name>
    <dbReference type="NCBI Taxonomy" id="2873325"/>
    <lineage>
        <taxon>Eukaryota</taxon>
        <taxon>Metazoa</taxon>
        <taxon>Chordata</taxon>
        <taxon>Craniata</taxon>
        <taxon>Vertebrata</taxon>
        <taxon>Euteleostomi</taxon>
        <taxon>Actinopterygii</taxon>
        <taxon>Neopterygii</taxon>
        <taxon>Teleostei</taxon>
        <taxon>Ostariophysi</taxon>
        <taxon>Cypriniformes</taxon>
        <taxon>Danionidae</taxon>
        <taxon>Danioninae</taxon>
        <taxon>Danionella</taxon>
    </lineage>
</organism>
<accession>A0A553NG76</accession>
<sequence>MNTRTNARASADFYPHVCDVHMQCLGFVVPHRLKNDRCCVCVCVVCVWVFPQKREVLVSIPQYVADPLRGTIHSERCVCLYARSWPERQHRMRMLVFNPHVVSSNESWVPSISWVLSMNKRLWYKA</sequence>
<dbReference type="Proteomes" id="UP000316079">
    <property type="component" value="Unassembled WGS sequence"/>
</dbReference>
<protein>
    <submittedName>
        <fullName evidence="1">Uncharacterized protein</fullName>
    </submittedName>
</protein>
<evidence type="ECO:0000313" key="2">
    <source>
        <dbReference type="Proteomes" id="UP000316079"/>
    </source>
</evidence>
<name>A0A553NG76_9TELE</name>
<dbReference type="EMBL" id="SRMA01026995">
    <property type="protein sequence ID" value="TRY64452.1"/>
    <property type="molecule type" value="Genomic_DNA"/>
</dbReference>
<dbReference type="AlphaFoldDB" id="A0A553NG76"/>
<gene>
    <name evidence="1" type="ORF">DNTS_017138</name>
</gene>
<keyword evidence="2" id="KW-1185">Reference proteome</keyword>